<evidence type="ECO:0000313" key="2">
    <source>
        <dbReference type="EMBL" id="QDL56223.1"/>
    </source>
</evidence>
<feature type="compositionally biased region" description="Basic and acidic residues" evidence="1">
    <location>
        <begin position="45"/>
        <end position="54"/>
    </location>
</feature>
<dbReference type="RefSeq" id="WP_142813660.1">
    <property type="nucleotide sequence ID" value="NZ_CP036282.1"/>
</dbReference>
<dbReference type="SUPFAM" id="SSF56235">
    <property type="entry name" value="N-terminal nucleophile aminohydrolases (Ntn hydrolases)"/>
    <property type="match status" value="1"/>
</dbReference>
<gene>
    <name evidence="2" type="ORF">EXZ61_19805</name>
</gene>
<feature type="region of interest" description="Disordered" evidence="1">
    <location>
        <begin position="35"/>
        <end position="54"/>
    </location>
</feature>
<reference evidence="3" key="1">
    <citation type="submission" date="2019-02" db="EMBL/GenBank/DDBJ databases">
        <title>Complete genome sequence of Rhodoferax sp. Gr-4.</title>
        <authorList>
            <person name="Jin L."/>
        </authorList>
    </citation>
    <scope>NUCLEOTIDE SEQUENCE [LARGE SCALE GENOMIC DNA]</scope>
    <source>
        <strain evidence="3">Gr-4</strain>
    </source>
</reference>
<dbReference type="KEGG" id="rhg:EXZ61_19805"/>
<sequence>MEQKRFPTATVDALKAMGHDARELDMSSGLQVIHATPGGYFGGADPRREGMRKT</sequence>
<dbReference type="Proteomes" id="UP000317365">
    <property type="component" value="Chromosome"/>
</dbReference>
<dbReference type="Gene3D" id="3.60.20.40">
    <property type="match status" value="1"/>
</dbReference>
<proteinExistence type="predicted"/>
<keyword evidence="3" id="KW-1185">Reference proteome</keyword>
<organism evidence="2 3">
    <name type="scientific">Rhodoferax aquaticus</name>
    <dbReference type="NCBI Taxonomy" id="2527691"/>
    <lineage>
        <taxon>Bacteria</taxon>
        <taxon>Pseudomonadati</taxon>
        <taxon>Pseudomonadota</taxon>
        <taxon>Betaproteobacteria</taxon>
        <taxon>Burkholderiales</taxon>
        <taxon>Comamonadaceae</taxon>
        <taxon>Rhodoferax</taxon>
    </lineage>
</organism>
<protein>
    <recommendedName>
        <fullName evidence="4">Gamma-glutamyltransferase</fullName>
    </recommendedName>
</protein>
<dbReference type="EMBL" id="CP036282">
    <property type="protein sequence ID" value="QDL56223.1"/>
    <property type="molecule type" value="Genomic_DNA"/>
</dbReference>
<evidence type="ECO:0000313" key="3">
    <source>
        <dbReference type="Proteomes" id="UP000317365"/>
    </source>
</evidence>
<dbReference type="AlphaFoldDB" id="A0A515EUH9"/>
<name>A0A515EUH9_9BURK</name>
<dbReference type="InterPro" id="IPR029055">
    <property type="entry name" value="Ntn_hydrolases_N"/>
</dbReference>
<evidence type="ECO:0008006" key="4">
    <source>
        <dbReference type="Google" id="ProtNLM"/>
    </source>
</evidence>
<reference evidence="3" key="2">
    <citation type="journal article" date="2020" name="Int. J. Syst. Evol. Microbiol.">
        <title>Genomic insights into a novel species Rhodoferax aquaticus sp. nov., isolated from freshwater.</title>
        <authorList>
            <person name="Li T."/>
            <person name="Zhuo Y."/>
            <person name="Jin C.Z."/>
            <person name="Wu X."/>
            <person name="Ko S.R."/>
            <person name="Jin F.J."/>
            <person name="Ahn C.Y."/>
            <person name="Oh H.M."/>
            <person name="Lee H.G."/>
            <person name="Jin L."/>
        </authorList>
    </citation>
    <scope>NUCLEOTIDE SEQUENCE [LARGE SCALE GENOMIC DNA]</scope>
    <source>
        <strain evidence="3">Gr-4</strain>
    </source>
</reference>
<dbReference type="InterPro" id="IPR043137">
    <property type="entry name" value="GGT_ssub_C"/>
</dbReference>
<accession>A0A515EUH9</accession>
<evidence type="ECO:0000256" key="1">
    <source>
        <dbReference type="SAM" id="MobiDB-lite"/>
    </source>
</evidence>